<feature type="domain" description="Leucine-binding protein" evidence="4">
    <location>
        <begin position="31"/>
        <end position="379"/>
    </location>
</feature>
<dbReference type="Gene3D" id="3.40.50.2300">
    <property type="match status" value="2"/>
</dbReference>
<feature type="signal peptide" evidence="3">
    <location>
        <begin position="1"/>
        <end position="26"/>
    </location>
</feature>
<evidence type="ECO:0000256" key="2">
    <source>
        <dbReference type="ARBA" id="ARBA00022729"/>
    </source>
</evidence>
<dbReference type="Proteomes" id="UP000286947">
    <property type="component" value="Unassembled WGS sequence"/>
</dbReference>
<dbReference type="CDD" id="cd06338">
    <property type="entry name" value="PBP1_ABC_ligand_binding-like"/>
    <property type="match status" value="1"/>
</dbReference>
<dbReference type="PANTHER" id="PTHR30483:SF37">
    <property type="entry name" value="ABC TRANSPORTER SUBSTRATE-BINDING PROTEIN"/>
    <property type="match status" value="1"/>
</dbReference>
<dbReference type="RefSeq" id="WP_239442057.1">
    <property type="nucleotide sequence ID" value="NZ_CAWUGC010000014.1"/>
</dbReference>
<evidence type="ECO:0000313" key="6">
    <source>
        <dbReference type="Proteomes" id="UP000286947"/>
    </source>
</evidence>
<comment type="similarity">
    <text evidence="1">Belongs to the leucine-binding protein family.</text>
</comment>
<dbReference type="EMBL" id="PQSP01000002">
    <property type="protein sequence ID" value="RUS67091.1"/>
    <property type="molecule type" value="Genomic_DNA"/>
</dbReference>
<dbReference type="Pfam" id="PF13458">
    <property type="entry name" value="Peripla_BP_6"/>
    <property type="match status" value="1"/>
</dbReference>
<evidence type="ECO:0000256" key="1">
    <source>
        <dbReference type="ARBA" id="ARBA00010062"/>
    </source>
</evidence>
<dbReference type="InterPro" id="IPR028082">
    <property type="entry name" value="Peripla_BP_I"/>
</dbReference>
<dbReference type="InterPro" id="IPR051010">
    <property type="entry name" value="BCAA_transport"/>
</dbReference>
<organism evidence="5 6">
    <name type="scientific">Saezia sanguinis</name>
    <dbReference type="NCBI Taxonomy" id="1965230"/>
    <lineage>
        <taxon>Bacteria</taxon>
        <taxon>Pseudomonadati</taxon>
        <taxon>Pseudomonadota</taxon>
        <taxon>Betaproteobacteria</taxon>
        <taxon>Burkholderiales</taxon>
        <taxon>Saeziaceae</taxon>
        <taxon>Saezia</taxon>
    </lineage>
</organism>
<protein>
    <submittedName>
        <fullName evidence="5">Leucine-, isoleucine-, valine-, threonine-, and alanine-binding protein</fullName>
    </submittedName>
</protein>
<reference evidence="5 6" key="1">
    <citation type="submission" date="2018-01" db="EMBL/GenBank/DDBJ databases">
        <title>Saezia sanguinis gen. nov., sp. nov., in the order Burkholderiales isolated from human blood.</title>
        <authorList>
            <person name="Medina-Pascual M.J."/>
            <person name="Valdezate S."/>
            <person name="Monzon S."/>
            <person name="Cuesta I."/>
            <person name="Carrasco G."/>
            <person name="Villalon P."/>
            <person name="Saez-Nieto J.A."/>
        </authorList>
    </citation>
    <scope>NUCLEOTIDE SEQUENCE [LARGE SCALE GENOMIC DNA]</scope>
    <source>
        <strain evidence="5 6">CNM695-12</strain>
    </source>
</reference>
<evidence type="ECO:0000256" key="3">
    <source>
        <dbReference type="SAM" id="SignalP"/>
    </source>
</evidence>
<sequence length="404" mass="43898" precursor="true">MKRGFAGLFGAAVVALSMMTAGVAAYAQQKIVLGASVQLTGPIANTGRYYRDAYQLTVDRINAAGGVTVDGKPYQLELKIYDNQSDVGLSVRQYTQLVSQDKVNFLLGPFASNFALADSVVSERYKIPMVQGGGASDQIFTRGFKYIFGTLPPATHYYSSTVDLMKTLQPPIKTVALLYADDSFDVSVAEGTRPLLTNAGFQIVMDEKFSTNATDFSSLLTRIKSLNADAVFVAGHETEILNFIRQAKSLAVSPKLYSFTVGVPSEDFRKALGADANYAFGMTAWLPTPDMKDRWFGDAAEFAKVYTAKFGYDPDYHAASGAADVQALVMAIEKANSLDPQKVRDALATIKFDSLYGPIAFDERGQIDLPQIVVQVQDGKVVEIHGPKGPVNPPKYPMPAWNAR</sequence>
<accession>A0A433SEB6</accession>
<dbReference type="AlphaFoldDB" id="A0A433SEB6"/>
<dbReference type="InterPro" id="IPR028081">
    <property type="entry name" value="Leu-bd"/>
</dbReference>
<evidence type="ECO:0000259" key="4">
    <source>
        <dbReference type="Pfam" id="PF13458"/>
    </source>
</evidence>
<feature type="chain" id="PRO_5019480348" evidence="3">
    <location>
        <begin position="27"/>
        <end position="404"/>
    </location>
</feature>
<keyword evidence="2 3" id="KW-0732">Signal</keyword>
<keyword evidence="6" id="KW-1185">Reference proteome</keyword>
<comment type="caution">
    <text evidence="5">The sequence shown here is derived from an EMBL/GenBank/DDBJ whole genome shotgun (WGS) entry which is preliminary data.</text>
</comment>
<gene>
    <name evidence="5" type="primary">braC_3</name>
    <name evidence="5" type="ORF">CUZ56_01030</name>
</gene>
<name>A0A433SEB6_9BURK</name>
<dbReference type="SUPFAM" id="SSF53822">
    <property type="entry name" value="Periplasmic binding protein-like I"/>
    <property type="match status" value="1"/>
</dbReference>
<evidence type="ECO:0000313" key="5">
    <source>
        <dbReference type="EMBL" id="RUS67091.1"/>
    </source>
</evidence>
<dbReference type="PANTHER" id="PTHR30483">
    <property type="entry name" value="LEUCINE-SPECIFIC-BINDING PROTEIN"/>
    <property type="match status" value="1"/>
</dbReference>
<proteinExistence type="inferred from homology"/>